<dbReference type="Pfam" id="PF13649">
    <property type="entry name" value="Methyltransf_25"/>
    <property type="match status" value="1"/>
</dbReference>
<sequence length="216" mass="24389">MLEPAAGNGRVLIPLLESGLNMFGFDASPEMVAFCEEECTRRGFPTPVDIQTFEAFSYEHRFEAIILPAGSFQLIVDPAIALRVLDRFREALLPGGRLIIDLDLLSCLADAPGRARHWHDGQDILTLQEGSVERNFMRQTMLSQLRYELWREGKLVSTEMELFHLRLWGLTEFELALRIVGFSSIAIFGDYGRVARPEEAGQTITFEARVGGELRK</sequence>
<dbReference type="SUPFAM" id="SSF53335">
    <property type="entry name" value="S-adenosyl-L-methionine-dependent methyltransferases"/>
    <property type="match status" value="1"/>
</dbReference>
<dbReference type="GO" id="GO:0032259">
    <property type="term" value="P:methylation"/>
    <property type="evidence" value="ECO:0007669"/>
    <property type="project" value="UniProtKB-KW"/>
</dbReference>
<evidence type="ECO:0000313" key="2">
    <source>
        <dbReference type="EMBL" id="EKF43598.1"/>
    </source>
</evidence>
<keyword evidence="2" id="KW-0808">Transferase</keyword>
<keyword evidence="2" id="KW-0489">Methyltransferase</keyword>
<dbReference type="PATRIC" id="fig|1231190.3.peg.1304"/>
<protein>
    <submittedName>
        <fullName evidence="2">Type 12 methyltransferase</fullName>
    </submittedName>
</protein>
<keyword evidence="3" id="KW-1185">Reference proteome</keyword>
<feature type="domain" description="Methyltransferase" evidence="1">
    <location>
        <begin position="2"/>
        <end position="96"/>
    </location>
</feature>
<dbReference type="InterPro" id="IPR029063">
    <property type="entry name" value="SAM-dependent_MTases_sf"/>
</dbReference>
<reference evidence="2 3" key="1">
    <citation type="journal article" date="2012" name="J. Bacteriol.">
        <title>Genome Sequence of Nitratireductor indicus Type Strain C115.</title>
        <authorList>
            <person name="Lai Q."/>
            <person name="Li G."/>
            <person name="Yu Z."/>
            <person name="Shao Z."/>
        </authorList>
    </citation>
    <scope>NUCLEOTIDE SEQUENCE [LARGE SCALE GENOMIC DNA]</scope>
    <source>
        <strain evidence="2 3">C115</strain>
    </source>
</reference>
<accession>K2N836</accession>
<evidence type="ECO:0000313" key="3">
    <source>
        <dbReference type="Proteomes" id="UP000007374"/>
    </source>
</evidence>
<dbReference type="CDD" id="cd02440">
    <property type="entry name" value="AdoMet_MTases"/>
    <property type="match status" value="1"/>
</dbReference>
<dbReference type="AlphaFoldDB" id="K2N836"/>
<name>K2N836_9HYPH</name>
<dbReference type="Gene3D" id="2.20.25.110">
    <property type="entry name" value="S-adenosyl-L-methionine-dependent methyltransferases"/>
    <property type="match status" value="1"/>
</dbReference>
<dbReference type="GO" id="GO:0008168">
    <property type="term" value="F:methyltransferase activity"/>
    <property type="evidence" value="ECO:0007669"/>
    <property type="project" value="UniProtKB-KW"/>
</dbReference>
<dbReference type="EMBL" id="AMSI01000003">
    <property type="protein sequence ID" value="EKF43598.1"/>
    <property type="molecule type" value="Genomic_DNA"/>
</dbReference>
<dbReference type="Gene3D" id="3.40.50.150">
    <property type="entry name" value="Vaccinia Virus protein VP39"/>
    <property type="match status" value="1"/>
</dbReference>
<evidence type="ECO:0000259" key="1">
    <source>
        <dbReference type="Pfam" id="PF13649"/>
    </source>
</evidence>
<dbReference type="STRING" id="721133.SAMN05216176_10166"/>
<comment type="caution">
    <text evidence="2">The sequence shown here is derived from an EMBL/GenBank/DDBJ whole genome shotgun (WGS) entry which is preliminary data.</text>
</comment>
<proteinExistence type="predicted"/>
<dbReference type="Proteomes" id="UP000007374">
    <property type="component" value="Unassembled WGS sequence"/>
</dbReference>
<dbReference type="InterPro" id="IPR041698">
    <property type="entry name" value="Methyltransf_25"/>
</dbReference>
<gene>
    <name evidence="2" type="ORF">NA8A_06183</name>
</gene>
<dbReference type="eggNOG" id="COG0500">
    <property type="taxonomic scope" value="Bacteria"/>
</dbReference>
<organism evidence="2 3">
    <name type="scientific">Nitratireductor indicus C115</name>
    <dbReference type="NCBI Taxonomy" id="1231190"/>
    <lineage>
        <taxon>Bacteria</taxon>
        <taxon>Pseudomonadati</taxon>
        <taxon>Pseudomonadota</taxon>
        <taxon>Alphaproteobacteria</taxon>
        <taxon>Hyphomicrobiales</taxon>
        <taxon>Phyllobacteriaceae</taxon>
        <taxon>Nitratireductor</taxon>
    </lineage>
</organism>